<accession>A0AAQ3K1T9</accession>
<feature type="region of interest" description="Disordered" evidence="2">
    <location>
        <begin position="54"/>
        <end position="76"/>
    </location>
</feature>
<gene>
    <name evidence="3" type="ORF">Cni_G09061</name>
</gene>
<reference evidence="3 4" key="1">
    <citation type="submission" date="2023-10" db="EMBL/GenBank/DDBJ databases">
        <title>Chromosome-scale genome assembly provides insights into flower coloration mechanisms of Canna indica.</title>
        <authorList>
            <person name="Li C."/>
        </authorList>
    </citation>
    <scope>NUCLEOTIDE SEQUENCE [LARGE SCALE GENOMIC DNA]</scope>
    <source>
        <tissue evidence="3">Flower</tissue>
    </source>
</reference>
<keyword evidence="1" id="KW-0175">Coiled coil</keyword>
<protein>
    <submittedName>
        <fullName evidence="3">Uncharacterized protein</fullName>
    </submittedName>
</protein>
<proteinExistence type="predicted"/>
<evidence type="ECO:0000313" key="4">
    <source>
        <dbReference type="Proteomes" id="UP001327560"/>
    </source>
</evidence>
<dbReference type="PANTHER" id="PTHR35500:SF1">
    <property type="entry name" value="OS03G0108700 PROTEIN"/>
    <property type="match status" value="1"/>
</dbReference>
<evidence type="ECO:0000256" key="1">
    <source>
        <dbReference type="SAM" id="Coils"/>
    </source>
</evidence>
<dbReference type="PANTHER" id="PTHR35500">
    <property type="entry name" value="OS03G0108700 PROTEIN"/>
    <property type="match status" value="1"/>
</dbReference>
<sequence>MGIDPRFGIACLGKVNAMYESDMDLMIQFHQFVANARQVDHPICDDLVLGVPHQGAMEEGSDGDGGGGEGGGDEMATDMGSEEIEQNIQHIFEKIKHFTQQVGDLLEAGRTMFRNLSVEFEERLLSIHKEQLEKWQDEIKELQSCDASNETARALLDNAQHLLCSAHQDATYQYQATEPMLD</sequence>
<evidence type="ECO:0000313" key="3">
    <source>
        <dbReference type="EMBL" id="WOL00348.1"/>
    </source>
</evidence>
<organism evidence="3 4">
    <name type="scientific">Canna indica</name>
    <name type="common">Indian-shot</name>
    <dbReference type="NCBI Taxonomy" id="4628"/>
    <lineage>
        <taxon>Eukaryota</taxon>
        <taxon>Viridiplantae</taxon>
        <taxon>Streptophyta</taxon>
        <taxon>Embryophyta</taxon>
        <taxon>Tracheophyta</taxon>
        <taxon>Spermatophyta</taxon>
        <taxon>Magnoliopsida</taxon>
        <taxon>Liliopsida</taxon>
        <taxon>Zingiberales</taxon>
        <taxon>Cannaceae</taxon>
        <taxon>Canna</taxon>
    </lineage>
</organism>
<dbReference type="Proteomes" id="UP001327560">
    <property type="component" value="Chromosome 3"/>
</dbReference>
<feature type="coiled-coil region" evidence="1">
    <location>
        <begin position="118"/>
        <end position="145"/>
    </location>
</feature>
<dbReference type="EMBL" id="CP136892">
    <property type="protein sequence ID" value="WOL00348.1"/>
    <property type="molecule type" value="Genomic_DNA"/>
</dbReference>
<evidence type="ECO:0000256" key="2">
    <source>
        <dbReference type="SAM" id="MobiDB-lite"/>
    </source>
</evidence>
<name>A0AAQ3K1T9_9LILI</name>
<keyword evidence="4" id="KW-1185">Reference proteome</keyword>
<dbReference type="AlphaFoldDB" id="A0AAQ3K1T9"/>